<gene>
    <name evidence="3" type="ORF">D3218_07710</name>
</gene>
<dbReference type="GO" id="GO:0003676">
    <property type="term" value="F:nucleic acid binding"/>
    <property type="evidence" value="ECO:0007669"/>
    <property type="project" value="InterPro"/>
</dbReference>
<dbReference type="PROSITE" id="PS50994">
    <property type="entry name" value="INTEGRASE"/>
    <property type="match status" value="1"/>
</dbReference>
<accession>A0A3A1WJB8</accession>
<dbReference type="Proteomes" id="UP000265750">
    <property type="component" value="Unassembled WGS sequence"/>
</dbReference>
<evidence type="ECO:0000256" key="1">
    <source>
        <dbReference type="SAM" id="MobiDB-lite"/>
    </source>
</evidence>
<dbReference type="InterPro" id="IPR036397">
    <property type="entry name" value="RNaseH_sf"/>
</dbReference>
<reference evidence="4" key="1">
    <citation type="submission" date="2018-09" db="EMBL/GenBank/DDBJ databases">
        <authorList>
            <person name="Tuo L."/>
        </authorList>
    </citation>
    <scope>NUCLEOTIDE SEQUENCE [LARGE SCALE GENOMIC DNA]</scope>
    <source>
        <strain evidence="4">M2BS4Y-1</strain>
    </source>
</reference>
<keyword evidence="4" id="KW-1185">Reference proteome</keyword>
<dbReference type="SUPFAM" id="SSF53098">
    <property type="entry name" value="Ribonuclease H-like"/>
    <property type="match status" value="1"/>
</dbReference>
<dbReference type="InterPro" id="IPR012337">
    <property type="entry name" value="RNaseH-like_sf"/>
</dbReference>
<evidence type="ECO:0000259" key="2">
    <source>
        <dbReference type="PROSITE" id="PS50994"/>
    </source>
</evidence>
<protein>
    <submittedName>
        <fullName evidence="3">Transposase</fullName>
    </submittedName>
</protein>
<organism evidence="3 4">
    <name type="scientific">Aureimonas flava</name>
    <dbReference type="NCBI Taxonomy" id="2320271"/>
    <lineage>
        <taxon>Bacteria</taxon>
        <taxon>Pseudomonadati</taxon>
        <taxon>Pseudomonadota</taxon>
        <taxon>Alphaproteobacteria</taxon>
        <taxon>Hyphomicrobiales</taxon>
        <taxon>Aurantimonadaceae</taxon>
        <taxon>Aureimonas</taxon>
    </lineage>
</organism>
<comment type="caution">
    <text evidence="3">The sequence shown here is derived from an EMBL/GenBank/DDBJ whole genome shotgun (WGS) entry which is preliminary data.</text>
</comment>
<evidence type="ECO:0000313" key="3">
    <source>
        <dbReference type="EMBL" id="RIY01249.1"/>
    </source>
</evidence>
<feature type="region of interest" description="Disordered" evidence="1">
    <location>
        <begin position="645"/>
        <end position="708"/>
    </location>
</feature>
<feature type="domain" description="Integrase catalytic" evidence="2">
    <location>
        <begin position="244"/>
        <end position="451"/>
    </location>
</feature>
<sequence length="730" mass="79671">MGLIMDFTQYRTWRIDGSIKIVDSQHHDGTVVLVAKVGGAISTIAADDLEQLYHDRRAVAVEAPEKAEANLPPLEATDKRLIAARGLLWWCNHFDVSGCSRSRNAIARFIKSSTGTAERKGHSPVTATQLERAVCQRGVPGSRKLKDMIDGRSVAEHPTRMDEVVEEAITFAVAYYYDRRATKRRDAYVKLRSRLDEVGYQGAPPSEETLGLRIGAAATYENILRKFGALTAKARFKGVGKGPHADRPLECVVIDATPSDVLIVDDRTGAILGTAIVYVAVDVATRSVLAWYIGFGGETLASVFRLVMRILMPKTGLKALHGLLNDHAVFGLPTQIVLDNATAQVGRSFVDAMTAIGIDAEWAPVGSPTYKSVCERLHWTIKSKGLHSIGGAKPLPRQQMAALGIDPEVTAVATLGDADRVLASIIVDDYQRAPHDGIGEVAPAAAWDRLTKIHGQPYVADPSRVAEELGTYGEALLTRQGVRFRNLRFHDQNTTTDLLLDLVPKKRGGPGRKGKLSSGTAKVKMKWDPEDASRILVWNGIRKEYAILPNVDPRFSEGLSFESCEIIRRYVIAQGEEFESEADRIRGRARVLDLIDSLSPGLKGKRLTAARRITSAPDPLGRHVMEMVVDETNGSFIPVGLASAERLDDGTTEPGRRRGAQKASRTAKATRARKAAGQPTPEHAFDAVLKPTPTPVPLPLTTTPAPPALEVEWRQNTKSGAVSFSRYFEE</sequence>
<dbReference type="EMBL" id="QYRN01000004">
    <property type="protein sequence ID" value="RIY01249.1"/>
    <property type="molecule type" value="Genomic_DNA"/>
</dbReference>
<dbReference type="InterPro" id="IPR001584">
    <property type="entry name" value="Integrase_cat-core"/>
</dbReference>
<evidence type="ECO:0000313" key="4">
    <source>
        <dbReference type="Proteomes" id="UP000265750"/>
    </source>
</evidence>
<dbReference type="AlphaFoldDB" id="A0A3A1WJB8"/>
<proteinExistence type="predicted"/>
<name>A0A3A1WJB8_9HYPH</name>
<dbReference type="GO" id="GO:0015074">
    <property type="term" value="P:DNA integration"/>
    <property type="evidence" value="ECO:0007669"/>
    <property type="project" value="InterPro"/>
</dbReference>
<dbReference type="Gene3D" id="3.30.420.10">
    <property type="entry name" value="Ribonuclease H-like superfamily/Ribonuclease H"/>
    <property type="match status" value="1"/>
</dbReference>